<dbReference type="Pfam" id="PF22491">
    <property type="entry name" value="DUF6988"/>
    <property type="match status" value="1"/>
</dbReference>
<reference evidence="1 2" key="1">
    <citation type="submission" date="2020-08" db="EMBL/GenBank/DDBJ databases">
        <title>The genome sequence of type strain Novosphingobium flavum NBRC 111647.</title>
        <authorList>
            <person name="Liu Y."/>
        </authorList>
    </citation>
    <scope>NUCLEOTIDE SEQUENCE [LARGE SCALE GENOMIC DNA]</scope>
    <source>
        <strain evidence="1 2">NBRC 111647</strain>
    </source>
</reference>
<accession>A0A7X1FVE4</accession>
<evidence type="ECO:0000313" key="1">
    <source>
        <dbReference type="EMBL" id="MBC2667087.1"/>
    </source>
</evidence>
<sequence length="209" mass="22690">MTKILVSIEEAKKLSDLLWDGMDGLPINGGLRERLAIAALVVSLHHHRALIFLLENGSYQSFMALLRPQTDAWVNGAWLHLCATDGELENFAAGKSHVQPREIFERLEAAMGNQVIANLKKGRWKEMCDFTHTGIFQLNRNLTADTVEPNYPEDELIGALEQANVSGVIAGTFAAGVANNQNLANSLLAKALEMTAPPTPSTPAALPPP</sequence>
<organism evidence="1 2">
    <name type="scientific">Novosphingobium flavum</name>
    <dbReference type="NCBI Taxonomy" id="1778672"/>
    <lineage>
        <taxon>Bacteria</taxon>
        <taxon>Pseudomonadati</taxon>
        <taxon>Pseudomonadota</taxon>
        <taxon>Alphaproteobacteria</taxon>
        <taxon>Sphingomonadales</taxon>
        <taxon>Sphingomonadaceae</taxon>
        <taxon>Novosphingobium</taxon>
    </lineage>
</organism>
<dbReference type="EMBL" id="JACLAW010000014">
    <property type="protein sequence ID" value="MBC2667087.1"/>
    <property type="molecule type" value="Genomic_DNA"/>
</dbReference>
<protein>
    <recommendedName>
        <fullName evidence="3">AbiV family abortive infection protein</fullName>
    </recommendedName>
</protein>
<keyword evidence="2" id="KW-1185">Reference proteome</keyword>
<dbReference type="InterPro" id="IPR054257">
    <property type="entry name" value="DUF6988"/>
</dbReference>
<dbReference type="Proteomes" id="UP000566813">
    <property type="component" value="Unassembled WGS sequence"/>
</dbReference>
<evidence type="ECO:0008006" key="3">
    <source>
        <dbReference type="Google" id="ProtNLM"/>
    </source>
</evidence>
<gene>
    <name evidence="1" type="ORF">H7F51_16330</name>
</gene>
<dbReference type="AlphaFoldDB" id="A0A7X1FVE4"/>
<comment type="caution">
    <text evidence="1">The sequence shown here is derived from an EMBL/GenBank/DDBJ whole genome shotgun (WGS) entry which is preliminary data.</text>
</comment>
<dbReference type="RefSeq" id="WP_185665380.1">
    <property type="nucleotide sequence ID" value="NZ_JACLAW010000014.1"/>
</dbReference>
<proteinExistence type="predicted"/>
<name>A0A7X1FVE4_9SPHN</name>
<evidence type="ECO:0000313" key="2">
    <source>
        <dbReference type="Proteomes" id="UP000566813"/>
    </source>
</evidence>